<evidence type="ECO:0000313" key="4">
    <source>
        <dbReference type="Proteomes" id="UP000002149"/>
    </source>
</evidence>
<dbReference type="InParanoid" id="A0A0S2LIX6"/>
<feature type="region of interest" description="Disordered" evidence="1">
    <location>
        <begin position="60"/>
        <end position="92"/>
    </location>
</feature>
<dbReference type="PaxDb" id="214684-A0A0S2LIX6"/>
<reference evidence="3 4" key="1">
    <citation type="journal article" date="2005" name="Science">
        <title>The genome of the basidiomycetous yeast and human pathogen Cryptococcus neoformans.</title>
        <authorList>
            <person name="Loftus B.J."/>
            <person name="Fung E."/>
            <person name="Roncaglia P."/>
            <person name="Rowley D."/>
            <person name="Amedeo P."/>
            <person name="Bruno D."/>
            <person name="Vamathevan J."/>
            <person name="Miranda M."/>
            <person name="Anderson I.J."/>
            <person name="Fraser J.A."/>
            <person name="Allen J.E."/>
            <person name="Bosdet I.E."/>
            <person name="Brent M.R."/>
            <person name="Chiu R."/>
            <person name="Doering T.L."/>
            <person name="Donlin M.J."/>
            <person name="D'Souza C.A."/>
            <person name="Fox D.S."/>
            <person name="Grinberg V."/>
            <person name="Fu J."/>
            <person name="Fukushima M."/>
            <person name="Haas B.J."/>
            <person name="Huang J.C."/>
            <person name="Janbon G."/>
            <person name="Jones S.J."/>
            <person name="Koo H.L."/>
            <person name="Krzywinski M.I."/>
            <person name="Kwon-Chung J.K."/>
            <person name="Lengeler K.B."/>
            <person name="Maiti R."/>
            <person name="Marra M.A."/>
            <person name="Marra R.E."/>
            <person name="Mathewson C.A."/>
            <person name="Mitchell T.G."/>
            <person name="Pertea M."/>
            <person name="Riggs F.R."/>
            <person name="Salzberg S.L."/>
            <person name="Schein J.E."/>
            <person name="Shvartsbeyn A."/>
            <person name="Shin H."/>
            <person name="Shumway M."/>
            <person name="Specht C.A."/>
            <person name="Suh B.B."/>
            <person name="Tenney A."/>
            <person name="Utterback T.R."/>
            <person name="Wickes B.L."/>
            <person name="Wortman J.R."/>
            <person name="Wye N.H."/>
            <person name="Kronstad J.W."/>
            <person name="Lodge J.K."/>
            <person name="Heitman J."/>
            <person name="Davis R.W."/>
            <person name="Fraser C.M."/>
            <person name="Hyman R.W."/>
        </authorList>
    </citation>
    <scope>NUCLEOTIDE SEQUENCE [LARGE SCALE GENOMIC DNA]</scope>
    <source>
        <strain evidence="4">JEC21 / ATCC MYA-565</strain>
    </source>
</reference>
<evidence type="ECO:0000313" key="3">
    <source>
        <dbReference type="EMBL" id="ALO60444.1"/>
    </source>
</evidence>
<dbReference type="EMBL" id="AE017343">
    <property type="protein sequence ID" value="ALO60444.1"/>
    <property type="molecule type" value="Genomic_DNA"/>
</dbReference>
<dbReference type="KEGG" id="cne:CNC01215"/>
<dbReference type="GeneID" id="36392774"/>
<keyword evidence="2" id="KW-0732">Signal</keyword>
<dbReference type="VEuPathDB" id="FungiDB:CNC01215"/>
<gene>
    <name evidence="3" type="ordered locus">CNC01215</name>
</gene>
<dbReference type="OrthoDB" id="2563601at2759"/>
<evidence type="ECO:0000256" key="2">
    <source>
        <dbReference type="SAM" id="SignalP"/>
    </source>
</evidence>
<dbReference type="AlphaFoldDB" id="A0A0S2LIX6"/>
<accession>A0A0S2LIX6</accession>
<evidence type="ECO:0000256" key="1">
    <source>
        <dbReference type="SAM" id="MobiDB-lite"/>
    </source>
</evidence>
<keyword evidence="4" id="KW-1185">Reference proteome</keyword>
<feature type="chain" id="PRO_5006602120" evidence="2">
    <location>
        <begin position="21"/>
        <end position="201"/>
    </location>
</feature>
<feature type="signal peptide" evidence="2">
    <location>
        <begin position="1"/>
        <end position="20"/>
    </location>
</feature>
<organism evidence="3 4">
    <name type="scientific">Cryptococcus deneoformans (strain JEC21 / ATCC MYA-565)</name>
    <name type="common">Cryptococcus neoformans var. neoformans serotype D</name>
    <dbReference type="NCBI Taxonomy" id="214684"/>
    <lineage>
        <taxon>Eukaryota</taxon>
        <taxon>Fungi</taxon>
        <taxon>Dikarya</taxon>
        <taxon>Basidiomycota</taxon>
        <taxon>Agaricomycotina</taxon>
        <taxon>Tremellomycetes</taxon>
        <taxon>Tremellales</taxon>
        <taxon>Cryptococcaceae</taxon>
        <taxon>Cryptococcus</taxon>
        <taxon>Cryptococcus neoformans species complex</taxon>
    </lineage>
</organism>
<proteinExistence type="predicted"/>
<dbReference type="Proteomes" id="UP000002149">
    <property type="component" value="Chromosome 3"/>
</dbReference>
<sequence>MSHKYRWFLMLLSCNLVSFGAPLPTRQATPAQVTDVLDISMTGEGKMMFFDVINNSKKSSGNTHIQRSPSAHSSLLGATRTTSSDPPLPIEDEPSLEEIRSWRKHNGLLSTMLRIFGPWVHTSMKEPLWKNDMDEDNQRIGPIRMGRPKEVLVLGEDHFGRRIVKRGTEVFIEEPVFNGRQWEGAEEMDDETDEPYLLGLV</sequence>
<protein>
    <submittedName>
        <fullName evidence="3">Uncharacterized protein</fullName>
    </submittedName>
</protein>
<dbReference type="RefSeq" id="XP_024514264.1">
    <property type="nucleotide sequence ID" value="XM_024658925.1"/>
</dbReference>
<feature type="compositionally biased region" description="Polar residues" evidence="1">
    <location>
        <begin position="60"/>
        <end position="73"/>
    </location>
</feature>
<name>A0A0S2LIX6_CRYD1</name>